<dbReference type="PROSITE" id="PS50128">
    <property type="entry name" value="SURP"/>
    <property type="match status" value="2"/>
</dbReference>
<evidence type="ECO:0000256" key="9">
    <source>
        <dbReference type="SAM" id="SignalP"/>
    </source>
</evidence>
<dbReference type="AlphaFoldDB" id="A0A914VMF2"/>
<feature type="domain" description="SURP motif" evidence="10">
    <location>
        <begin position="391"/>
        <end position="434"/>
    </location>
</feature>
<feature type="compositionally biased region" description="Acidic residues" evidence="8">
    <location>
        <begin position="478"/>
        <end position="487"/>
    </location>
</feature>
<proteinExistence type="predicted"/>
<evidence type="ECO:0000313" key="12">
    <source>
        <dbReference type="WBParaSite" id="PSAMB.scaffold2185size24747.g16761.t1"/>
    </source>
</evidence>
<dbReference type="PANTHER" id="PTHR13161:SF15">
    <property type="entry name" value="SPLICING FACTOR, SUPPRESSOR OF WHITE-APRICOT HOMOLOG"/>
    <property type="match status" value="1"/>
</dbReference>
<feature type="region of interest" description="Disordered" evidence="8">
    <location>
        <begin position="704"/>
        <end position="778"/>
    </location>
</feature>
<feature type="region of interest" description="Disordered" evidence="8">
    <location>
        <begin position="811"/>
        <end position="837"/>
    </location>
</feature>
<dbReference type="WBParaSite" id="PSAMB.scaffold2185size24747.g16761.t1">
    <property type="protein sequence ID" value="PSAMB.scaffold2185size24747.g16761.t1"/>
    <property type="gene ID" value="PSAMB.scaffold2185size24747.g16761"/>
</dbReference>
<feature type="coiled-coil region" evidence="7">
    <location>
        <begin position="837"/>
        <end position="878"/>
    </location>
</feature>
<dbReference type="InterPro" id="IPR000061">
    <property type="entry name" value="Surp"/>
</dbReference>
<keyword evidence="5" id="KW-0804">Transcription</keyword>
<keyword evidence="1" id="KW-0507">mRNA processing</keyword>
<sequence length="966" mass="107007">MRFVIFTLYFAAAISFALAAEPLKIPKWMYNANRYLPANIPSHNLASQSTCDIQNLKSCMLTFFGSIGLSNTTLPTEEDLDKFYEVADPKTAQAIKDLCSYMNNLTQCAPSTDCWTLDSMNQLGFPNGTEEADNILGTLLPYQYMCTNYYQTAVNNWECIVRTEDDGNNCTLSDECKDMQDSAVCLRNVKSKECNNDVGIMISMWRGGGRNGAKRSQRERDEEEEQAGLLVFGYACKLFDNDEKGQWIAEERHLIPWNDDESLKIDRYDCRLHLHDPKQLESSSDHVDTDHDDDLFSADRAEEELCDEERYKDLHAAIEEEERNEEERKRASGLGAQIPFSYGADGSTTMAAPDEQEDESSSDEDEPFVSPPDLKLPVGMNLPETMKLNAIIEKTARFVVAQGSQMEIVIKAKQRNNLDQFGFMDWDHPLNSYYKYICKMIREKRYTPRPHQPKKKPPKPIRSAALNAIALAHKSGSEEDESDDEDGGYLHPSLLAGGGSKSSTQSGTNSPAPPPPVLHHVPSVSYKLGEEDDVYSALYNKLSAFMPSVNKQEESSPAPVEEQAGAGADSNGPSPEAFDNSEKAGELRSAANELVELSQAERSQAPPNDFADWHQWFYGRPSALPVQPTLIPPPPDLAPVVYRTAEFVAKFGPAAEDHLRRRPELRLDFLYPDHPYHASYQMRIRYVQWEQYCAAVAAQMPQQSEDAAASTEQPTASIEQTTAAPENENDPQAAPSSPSASEPAKRKRRFFHDGPLPATDAAEQQEAPPEEQKAPFTGPISFSIGVKWEEQPAPSSGIVAPADVFANAEDAADGIGDPSLQSQMKEEANPVDVQRQLDRKEKARAFLERILNEKRAAKKREEAETARLMAEVAEAAERASRLATEGVEHTVENRPDAARRSSAKQKETGELILIRVTTSDLENDGSAPIANSPRLILIRISVDPPAPVRDPGSADIVAGQGIEGGN</sequence>
<feature type="region of interest" description="Disordered" evidence="8">
    <location>
        <begin position="947"/>
        <end position="966"/>
    </location>
</feature>
<evidence type="ECO:0000256" key="4">
    <source>
        <dbReference type="ARBA" id="ARBA00023015"/>
    </source>
</evidence>
<dbReference type="InterPro" id="IPR040397">
    <property type="entry name" value="SWAP"/>
</dbReference>
<evidence type="ECO:0000256" key="2">
    <source>
        <dbReference type="ARBA" id="ARBA00022737"/>
    </source>
</evidence>
<protein>
    <submittedName>
        <fullName evidence="12">SURP motif domain-containing protein</fullName>
    </submittedName>
</protein>
<dbReference type="GO" id="GO:0003723">
    <property type="term" value="F:RNA binding"/>
    <property type="evidence" value="ECO:0007669"/>
    <property type="project" value="UniProtKB-KW"/>
</dbReference>
<reference evidence="12" key="1">
    <citation type="submission" date="2022-11" db="UniProtKB">
        <authorList>
            <consortium name="WormBaseParasite"/>
        </authorList>
    </citation>
    <scope>IDENTIFICATION</scope>
</reference>
<accession>A0A914VMF2</accession>
<feature type="chain" id="PRO_5037732433" evidence="9">
    <location>
        <begin position="20"/>
        <end position="966"/>
    </location>
</feature>
<evidence type="ECO:0000256" key="1">
    <source>
        <dbReference type="ARBA" id="ARBA00022664"/>
    </source>
</evidence>
<evidence type="ECO:0000256" key="7">
    <source>
        <dbReference type="SAM" id="Coils"/>
    </source>
</evidence>
<feature type="domain" description="SURP motif" evidence="10">
    <location>
        <begin position="640"/>
        <end position="680"/>
    </location>
</feature>
<evidence type="ECO:0000256" key="6">
    <source>
        <dbReference type="ARBA" id="ARBA00023187"/>
    </source>
</evidence>
<feature type="region of interest" description="Disordered" evidence="8">
    <location>
        <begin position="473"/>
        <end position="522"/>
    </location>
</feature>
<dbReference type="Pfam" id="PF09750">
    <property type="entry name" value="DRY_EERY"/>
    <property type="match status" value="1"/>
</dbReference>
<dbReference type="Pfam" id="PF01805">
    <property type="entry name" value="Surp"/>
    <property type="match status" value="2"/>
</dbReference>
<dbReference type="SMART" id="SM01141">
    <property type="entry name" value="DRY_EERY"/>
    <property type="match status" value="1"/>
</dbReference>
<feature type="region of interest" description="Disordered" evidence="8">
    <location>
        <begin position="879"/>
        <end position="906"/>
    </location>
</feature>
<feature type="compositionally biased region" description="Polar residues" evidence="8">
    <location>
        <begin position="704"/>
        <end position="724"/>
    </location>
</feature>
<dbReference type="Gene3D" id="1.10.10.790">
    <property type="entry name" value="Surp module"/>
    <property type="match status" value="2"/>
</dbReference>
<keyword evidence="11" id="KW-1185">Reference proteome</keyword>
<evidence type="ECO:0000313" key="11">
    <source>
        <dbReference type="Proteomes" id="UP000887566"/>
    </source>
</evidence>
<dbReference type="InterPro" id="IPR035967">
    <property type="entry name" value="SWAP/Surp_sf"/>
</dbReference>
<keyword evidence="9" id="KW-0732">Signal</keyword>
<dbReference type="SUPFAM" id="SSF109905">
    <property type="entry name" value="Surp module (SWAP domain)"/>
    <property type="match status" value="2"/>
</dbReference>
<organism evidence="11 12">
    <name type="scientific">Plectus sambesii</name>
    <dbReference type="NCBI Taxonomy" id="2011161"/>
    <lineage>
        <taxon>Eukaryota</taxon>
        <taxon>Metazoa</taxon>
        <taxon>Ecdysozoa</taxon>
        <taxon>Nematoda</taxon>
        <taxon>Chromadorea</taxon>
        <taxon>Plectida</taxon>
        <taxon>Plectina</taxon>
        <taxon>Plectoidea</taxon>
        <taxon>Plectidae</taxon>
        <taxon>Plectus</taxon>
    </lineage>
</organism>
<dbReference type="PANTHER" id="PTHR13161">
    <property type="entry name" value="SPLICING FACTOR SUPPRESSOR OF WHITE APRICOT"/>
    <property type="match status" value="1"/>
</dbReference>
<feature type="signal peptide" evidence="9">
    <location>
        <begin position="1"/>
        <end position="19"/>
    </location>
</feature>
<keyword evidence="4" id="KW-0805">Transcription regulation</keyword>
<evidence type="ECO:0000256" key="8">
    <source>
        <dbReference type="SAM" id="MobiDB-lite"/>
    </source>
</evidence>
<feature type="compositionally biased region" description="Low complexity" evidence="8">
    <location>
        <begin position="731"/>
        <end position="742"/>
    </location>
</feature>
<evidence type="ECO:0000259" key="10">
    <source>
        <dbReference type="PROSITE" id="PS50128"/>
    </source>
</evidence>
<keyword evidence="7" id="KW-0175">Coiled coil</keyword>
<evidence type="ECO:0000256" key="3">
    <source>
        <dbReference type="ARBA" id="ARBA00022884"/>
    </source>
</evidence>
<keyword evidence="2" id="KW-0677">Repeat</keyword>
<keyword evidence="6" id="KW-0508">mRNA splicing</keyword>
<feature type="region of interest" description="Disordered" evidence="8">
    <location>
        <begin position="318"/>
        <end position="377"/>
    </location>
</feature>
<feature type="compositionally biased region" description="Acidic residues" evidence="8">
    <location>
        <begin position="354"/>
        <end position="367"/>
    </location>
</feature>
<feature type="region of interest" description="Disordered" evidence="8">
    <location>
        <begin position="550"/>
        <end position="587"/>
    </location>
</feature>
<dbReference type="InterPro" id="IPR019147">
    <property type="entry name" value="SWAP_N_domain"/>
</dbReference>
<name>A0A914VMF2_9BILA</name>
<evidence type="ECO:0000256" key="5">
    <source>
        <dbReference type="ARBA" id="ARBA00023163"/>
    </source>
</evidence>
<feature type="compositionally biased region" description="Low complexity" evidence="8">
    <location>
        <begin position="501"/>
        <end position="510"/>
    </location>
</feature>
<keyword evidence="3" id="KW-0694">RNA-binding</keyword>
<dbReference type="SMART" id="SM00648">
    <property type="entry name" value="SWAP"/>
    <property type="match status" value="2"/>
</dbReference>
<dbReference type="Proteomes" id="UP000887566">
    <property type="component" value="Unplaced"/>
</dbReference>
<dbReference type="GO" id="GO:0000395">
    <property type="term" value="P:mRNA 5'-splice site recognition"/>
    <property type="evidence" value="ECO:0007669"/>
    <property type="project" value="TreeGrafter"/>
</dbReference>